<accession>A0ABD0YUX9</accession>
<evidence type="ECO:0000313" key="3">
    <source>
        <dbReference type="Proteomes" id="UP001558652"/>
    </source>
</evidence>
<name>A0ABD0YUX9_9HEMI</name>
<protein>
    <submittedName>
        <fullName evidence="2">Uncharacterized protein</fullName>
    </submittedName>
</protein>
<proteinExistence type="predicted"/>
<keyword evidence="3" id="KW-1185">Reference proteome</keyword>
<reference evidence="2 3" key="1">
    <citation type="submission" date="2024-07" db="EMBL/GenBank/DDBJ databases">
        <title>Chromosome-level genome assembly of the water stick insect Ranatra chinensis (Heteroptera: Nepidae).</title>
        <authorList>
            <person name="Liu X."/>
        </authorList>
    </citation>
    <scope>NUCLEOTIDE SEQUENCE [LARGE SCALE GENOMIC DNA]</scope>
    <source>
        <strain evidence="2">Cailab_2021Rc</strain>
        <tissue evidence="2">Muscle</tissue>
    </source>
</reference>
<feature type="compositionally biased region" description="Acidic residues" evidence="1">
    <location>
        <begin position="84"/>
        <end position="99"/>
    </location>
</feature>
<evidence type="ECO:0000256" key="1">
    <source>
        <dbReference type="SAM" id="MobiDB-lite"/>
    </source>
</evidence>
<organism evidence="2 3">
    <name type="scientific">Ranatra chinensis</name>
    <dbReference type="NCBI Taxonomy" id="642074"/>
    <lineage>
        <taxon>Eukaryota</taxon>
        <taxon>Metazoa</taxon>
        <taxon>Ecdysozoa</taxon>
        <taxon>Arthropoda</taxon>
        <taxon>Hexapoda</taxon>
        <taxon>Insecta</taxon>
        <taxon>Pterygota</taxon>
        <taxon>Neoptera</taxon>
        <taxon>Paraneoptera</taxon>
        <taxon>Hemiptera</taxon>
        <taxon>Heteroptera</taxon>
        <taxon>Panheteroptera</taxon>
        <taxon>Nepomorpha</taxon>
        <taxon>Nepidae</taxon>
        <taxon>Ranatrinae</taxon>
        <taxon>Ranatra</taxon>
    </lineage>
</organism>
<feature type="region of interest" description="Disordered" evidence="1">
    <location>
        <begin position="75"/>
        <end position="103"/>
    </location>
</feature>
<comment type="caution">
    <text evidence="2">The sequence shown here is derived from an EMBL/GenBank/DDBJ whole genome shotgun (WGS) entry which is preliminary data.</text>
</comment>
<gene>
    <name evidence="2" type="ORF">AAG570_002102</name>
</gene>
<sequence length="156" mass="17797">MMASKRRNMFQKNKMQETTENSRENIVYDASVMVKLRHLIEVEHQLCFAHDIHLAVRDVLYKNNSSLVTVDAEIEPIEPQSSDCDSDVDDDNDIETDNEEDKKITDDGVVLELCMRVLLVASGQAPSRPQQQTPFQVAKDDDLGKGPLFHHKWTSL</sequence>
<dbReference type="AlphaFoldDB" id="A0ABD0YUX9"/>
<dbReference type="Proteomes" id="UP001558652">
    <property type="component" value="Unassembled WGS sequence"/>
</dbReference>
<dbReference type="EMBL" id="JBFDAA010000012">
    <property type="protein sequence ID" value="KAL1123014.1"/>
    <property type="molecule type" value="Genomic_DNA"/>
</dbReference>
<evidence type="ECO:0000313" key="2">
    <source>
        <dbReference type="EMBL" id="KAL1123014.1"/>
    </source>
</evidence>